<evidence type="ECO:0000313" key="2">
    <source>
        <dbReference type="Proteomes" id="UP000625682"/>
    </source>
</evidence>
<dbReference type="RefSeq" id="WP_189146689.1">
    <property type="nucleotide sequence ID" value="NZ_BAABER010000001.1"/>
</dbReference>
<organism evidence="1 2">
    <name type="scientific">Streptomyces lacrimifluminis</name>
    <dbReference type="NCBI Taxonomy" id="1500077"/>
    <lineage>
        <taxon>Bacteria</taxon>
        <taxon>Bacillati</taxon>
        <taxon>Actinomycetota</taxon>
        <taxon>Actinomycetes</taxon>
        <taxon>Kitasatosporales</taxon>
        <taxon>Streptomycetaceae</taxon>
        <taxon>Streptomyces</taxon>
    </lineage>
</organism>
<protein>
    <submittedName>
        <fullName evidence="1">Uncharacterized protein</fullName>
    </submittedName>
</protein>
<evidence type="ECO:0000313" key="1">
    <source>
        <dbReference type="EMBL" id="GGJ21507.1"/>
    </source>
</evidence>
<proteinExistence type="predicted"/>
<sequence length="131" mass="14625">MTTPPAEAEDVDAPSFEEQLLKAAVTPRETAAVRALADEEQILARRPFRRALVWHTDDGMEFSWQNPACYLYGLGLDDAERSFVDLVLSIASPHQTSLTRVMDLDERRLAIVLRAMITLSGIDTLAVGRRL</sequence>
<reference evidence="1" key="1">
    <citation type="journal article" date="2014" name="Int. J. Syst. Evol. Microbiol.">
        <title>Complete genome sequence of Corynebacterium casei LMG S-19264T (=DSM 44701T), isolated from a smear-ripened cheese.</title>
        <authorList>
            <consortium name="US DOE Joint Genome Institute (JGI-PGF)"/>
            <person name="Walter F."/>
            <person name="Albersmeier A."/>
            <person name="Kalinowski J."/>
            <person name="Ruckert C."/>
        </authorList>
    </citation>
    <scope>NUCLEOTIDE SEQUENCE</scope>
    <source>
        <strain evidence="1">CGMCC 4.7272</strain>
    </source>
</reference>
<gene>
    <name evidence="1" type="ORF">GCM10012282_17490</name>
</gene>
<dbReference type="EMBL" id="BMMU01000004">
    <property type="protein sequence ID" value="GGJ21507.1"/>
    <property type="molecule type" value="Genomic_DNA"/>
</dbReference>
<reference evidence="1" key="2">
    <citation type="submission" date="2020-09" db="EMBL/GenBank/DDBJ databases">
        <authorList>
            <person name="Sun Q."/>
            <person name="Zhou Y."/>
        </authorList>
    </citation>
    <scope>NUCLEOTIDE SEQUENCE</scope>
    <source>
        <strain evidence="1">CGMCC 4.7272</strain>
    </source>
</reference>
<keyword evidence="2" id="KW-1185">Reference proteome</keyword>
<name>A0A917KMY8_9ACTN</name>
<dbReference type="Proteomes" id="UP000625682">
    <property type="component" value="Unassembled WGS sequence"/>
</dbReference>
<dbReference type="AlphaFoldDB" id="A0A917KMY8"/>
<accession>A0A917KMY8</accession>
<comment type="caution">
    <text evidence="1">The sequence shown here is derived from an EMBL/GenBank/DDBJ whole genome shotgun (WGS) entry which is preliminary data.</text>
</comment>